<sequence>MILFFLHETLKSDGVMHLCLEARPTDKSSCLHCPSNPKILIHGGVLQVGSDPISTVKLLPDSAHVPLKLECLSFIKEAMRGIDKFEVRCGMRLVMDGGYEISSASNDEPV</sequence>
<dbReference type="EMBL" id="JAYKXN010000003">
    <property type="protein sequence ID" value="KAK7300733.1"/>
    <property type="molecule type" value="Genomic_DNA"/>
</dbReference>
<evidence type="ECO:0000313" key="2">
    <source>
        <dbReference type="Proteomes" id="UP001359559"/>
    </source>
</evidence>
<gene>
    <name evidence="1" type="ORF">RJT34_11582</name>
</gene>
<dbReference type="AlphaFoldDB" id="A0AAN9JMX2"/>
<proteinExistence type="predicted"/>
<comment type="caution">
    <text evidence="1">The sequence shown here is derived from an EMBL/GenBank/DDBJ whole genome shotgun (WGS) entry which is preliminary data.</text>
</comment>
<reference evidence="1 2" key="1">
    <citation type="submission" date="2024-01" db="EMBL/GenBank/DDBJ databases">
        <title>The genomes of 5 underutilized Papilionoideae crops provide insights into root nodulation and disease resistance.</title>
        <authorList>
            <person name="Yuan L."/>
        </authorList>
    </citation>
    <scope>NUCLEOTIDE SEQUENCE [LARGE SCALE GENOMIC DNA]</scope>
    <source>
        <strain evidence="1">LY-2023</strain>
        <tissue evidence="1">Leaf</tissue>
    </source>
</reference>
<organism evidence="1 2">
    <name type="scientific">Clitoria ternatea</name>
    <name type="common">Butterfly pea</name>
    <dbReference type="NCBI Taxonomy" id="43366"/>
    <lineage>
        <taxon>Eukaryota</taxon>
        <taxon>Viridiplantae</taxon>
        <taxon>Streptophyta</taxon>
        <taxon>Embryophyta</taxon>
        <taxon>Tracheophyta</taxon>
        <taxon>Spermatophyta</taxon>
        <taxon>Magnoliopsida</taxon>
        <taxon>eudicotyledons</taxon>
        <taxon>Gunneridae</taxon>
        <taxon>Pentapetalae</taxon>
        <taxon>rosids</taxon>
        <taxon>fabids</taxon>
        <taxon>Fabales</taxon>
        <taxon>Fabaceae</taxon>
        <taxon>Papilionoideae</taxon>
        <taxon>50 kb inversion clade</taxon>
        <taxon>NPAAA clade</taxon>
        <taxon>indigoferoid/millettioid clade</taxon>
        <taxon>Phaseoleae</taxon>
        <taxon>Clitoria</taxon>
    </lineage>
</organism>
<dbReference type="Proteomes" id="UP001359559">
    <property type="component" value="Unassembled WGS sequence"/>
</dbReference>
<evidence type="ECO:0000313" key="1">
    <source>
        <dbReference type="EMBL" id="KAK7300733.1"/>
    </source>
</evidence>
<accession>A0AAN9JMX2</accession>
<keyword evidence="2" id="KW-1185">Reference proteome</keyword>
<name>A0AAN9JMX2_CLITE</name>
<protein>
    <submittedName>
        <fullName evidence="1">Uncharacterized protein</fullName>
    </submittedName>
</protein>